<feature type="domain" description="Integrator complex subunit 7 N-terminal" evidence="1">
    <location>
        <begin position="26"/>
        <end position="75"/>
    </location>
</feature>
<evidence type="ECO:0000313" key="3">
    <source>
        <dbReference type="Proteomes" id="UP000472240"/>
    </source>
</evidence>
<sequence>MASNSTKSFLADAGYGEQELDANSALMELDKGLRSGKLGEQCEAVVRFPRLFQKYPFPILINSAFLKLADVFRVGPSPVILYALMCLSTHHIRLE</sequence>
<reference evidence="3" key="3">
    <citation type="submission" date="2018-12" db="EMBL/GenBank/DDBJ databases">
        <title>G10K-VGP greater horseshoe bat female genome, primary haplotype.</title>
        <authorList>
            <person name="Teeling E."/>
            <person name="Myers G."/>
            <person name="Vernes S."/>
            <person name="Pippel M."/>
            <person name="Winkler S."/>
            <person name="Fedrigo O."/>
            <person name="Rhie A."/>
            <person name="Koren S."/>
            <person name="Phillippy A."/>
            <person name="Lewin H."/>
            <person name="Damas J."/>
            <person name="Howe K."/>
            <person name="Mountcastle J."/>
            <person name="Jarvis E.D."/>
        </authorList>
    </citation>
    <scope>NUCLEOTIDE SEQUENCE [LARGE SCALE GENOMIC DNA]</scope>
</reference>
<dbReference type="GeneTree" id="ENSGT00390000011724"/>
<gene>
    <name evidence="2" type="primary">INTS7</name>
</gene>
<dbReference type="GO" id="GO:0032039">
    <property type="term" value="C:integrator complex"/>
    <property type="evidence" value="ECO:0007669"/>
    <property type="project" value="InterPro"/>
</dbReference>
<dbReference type="PANTHER" id="PTHR13322">
    <property type="entry name" value="C1ORF73 PROTEIN"/>
    <property type="match status" value="1"/>
</dbReference>
<dbReference type="PANTHER" id="PTHR13322:SF2">
    <property type="entry name" value="INTEGRATOR COMPLEX SUBUNIT 7"/>
    <property type="match status" value="1"/>
</dbReference>
<evidence type="ECO:0000259" key="1">
    <source>
        <dbReference type="Pfam" id="PF24436"/>
    </source>
</evidence>
<dbReference type="InterPro" id="IPR056516">
    <property type="entry name" value="INTS7_N"/>
</dbReference>
<dbReference type="Pfam" id="PF24436">
    <property type="entry name" value="INTS7_N"/>
    <property type="match status" value="1"/>
</dbReference>
<reference evidence="2 3" key="2">
    <citation type="journal article" date="2018" name="Annu Rev Anim Biosci">
        <title>Bat Biology, Genomes, and the Bat1K Project: To Generate Chromosome-Level Genomes for All Living Bat Species.</title>
        <authorList>
            <person name="Teeling E.C."/>
            <person name="Vernes S.C."/>
            <person name="Davalos L.M."/>
            <person name="Ray D.A."/>
            <person name="Gilbert M.T.P."/>
            <person name="Myers E."/>
        </authorList>
    </citation>
    <scope>NUCLEOTIDE SEQUENCE</scope>
</reference>
<keyword evidence="3" id="KW-1185">Reference proteome</keyword>
<name>A0A671FIR3_RHIFE</name>
<reference evidence="2" key="4">
    <citation type="submission" date="2025-08" db="UniProtKB">
        <authorList>
            <consortium name="Ensembl"/>
        </authorList>
    </citation>
    <scope>IDENTIFICATION</scope>
</reference>
<dbReference type="GO" id="GO:0034472">
    <property type="term" value="P:snRNA 3'-end processing"/>
    <property type="evidence" value="ECO:0007669"/>
    <property type="project" value="TreeGrafter"/>
</dbReference>
<organism evidence="2 3">
    <name type="scientific">Rhinolophus ferrumequinum</name>
    <name type="common">Greater horseshoe bat</name>
    <dbReference type="NCBI Taxonomy" id="59479"/>
    <lineage>
        <taxon>Eukaryota</taxon>
        <taxon>Metazoa</taxon>
        <taxon>Chordata</taxon>
        <taxon>Craniata</taxon>
        <taxon>Vertebrata</taxon>
        <taxon>Euteleostomi</taxon>
        <taxon>Mammalia</taxon>
        <taxon>Eutheria</taxon>
        <taxon>Laurasiatheria</taxon>
        <taxon>Chiroptera</taxon>
        <taxon>Yinpterochiroptera</taxon>
        <taxon>Rhinolophoidea</taxon>
        <taxon>Rhinolophidae</taxon>
        <taxon>Rhinolophinae</taxon>
        <taxon>Rhinolophus</taxon>
    </lineage>
</organism>
<proteinExistence type="predicted"/>
<dbReference type="Proteomes" id="UP000472240">
    <property type="component" value="Chromosome 22"/>
</dbReference>
<evidence type="ECO:0000313" key="2">
    <source>
        <dbReference type="Ensembl" id="ENSRFEP00010025475.1"/>
    </source>
</evidence>
<dbReference type="Ensembl" id="ENSRFET00010027689.1">
    <property type="protein sequence ID" value="ENSRFEP00010025475.1"/>
    <property type="gene ID" value="ENSRFEG00010016808.1"/>
</dbReference>
<dbReference type="AlphaFoldDB" id="A0A671FIR3"/>
<accession>A0A671FIR3</accession>
<reference evidence="2" key="5">
    <citation type="submission" date="2025-09" db="UniProtKB">
        <authorList>
            <consortium name="Ensembl"/>
        </authorList>
    </citation>
    <scope>IDENTIFICATION</scope>
</reference>
<protein>
    <submittedName>
        <fullName evidence="2">Integrator complex subunit 7</fullName>
    </submittedName>
</protein>
<reference evidence="2 3" key="1">
    <citation type="journal article" date="2015" name="Annu Rev Anim Biosci">
        <title>The Genome 10K Project: a way forward.</title>
        <authorList>
            <person name="Koepfli K.P."/>
            <person name="Paten B."/>
            <person name="O'Brien S.J."/>
            <person name="Koepfli K.P."/>
            <person name="Paten B."/>
            <person name="Antunes A."/>
            <person name="Belov K."/>
            <person name="Bustamante C."/>
            <person name="Castoe T.A."/>
            <person name="Clawson H."/>
            <person name="Crawford A.J."/>
            <person name="Diekhans M."/>
            <person name="Distel D."/>
            <person name="Durbin R."/>
            <person name="Earl D."/>
            <person name="Fujita M.K."/>
            <person name="Gamble T."/>
            <person name="Georges A."/>
            <person name="Gemmell N."/>
            <person name="Gilbert M.T."/>
            <person name="Graves J.M."/>
            <person name="Green R.E."/>
            <person name="Hickey G."/>
            <person name="Jarvis E.D."/>
            <person name="Johnson W."/>
            <person name="Komissarov A."/>
            <person name="Korf I."/>
            <person name="Kuhn R."/>
            <person name="Larkin D.M."/>
            <person name="Lewin H."/>
            <person name="Lopez J.V."/>
            <person name="Ma J."/>
            <person name="Marques-Bonet T."/>
            <person name="Miller W."/>
            <person name="Murphy R."/>
            <person name="Pevzner P."/>
            <person name="Shapiro B."/>
            <person name="Steiner C."/>
            <person name="Tamazian G."/>
            <person name="Venkatesh B."/>
            <person name="Wang J."/>
            <person name="Wayne R."/>
            <person name="Wiley E."/>
            <person name="Yang H."/>
            <person name="Zhang G."/>
            <person name="Haussler D."/>
            <person name="Ryder O."/>
            <person name="O'Brien S.J."/>
        </authorList>
    </citation>
    <scope>NUCLEOTIDE SEQUENCE</scope>
</reference>
<dbReference type="InterPro" id="IPR033060">
    <property type="entry name" value="INTS7"/>
</dbReference>